<dbReference type="GO" id="GO:0005737">
    <property type="term" value="C:cytoplasm"/>
    <property type="evidence" value="ECO:0007669"/>
    <property type="project" value="UniProtKB-ARBA"/>
</dbReference>
<evidence type="ECO:0000256" key="5">
    <source>
        <dbReference type="ARBA" id="ARBA00022670"/>
    </source>
</evidence>
<dbReference type="GO" id="GO:0006508">
    <property type="term" value="P:proteolysis"/>
    <property type="evidence" value="ECO:0007669"/>
    <property type="project" value="UniProtKB-KW"/>
</dbReference>
<dbReference type="SUPFAM" id="SSF53187">
    <property type="entry name" value="Zn-dependent exopeptidases"/>
    <property type="match status" value="1"/>
</dbReference>
<dbReference type="InterPro" id="IPR023358">
    <property type="entry name" value="Peptidase_M18_dom2"/>
</dbReference>
<dbReference type="EMBL" id="UOFI01000168">
    <property type="protein sequence ID" value="VAW69547.1"/>
    <property type="molecule type" value="Genomic_DNA"/>
</dbReference>
<keyword evidence="5" id="KW-0645">Protease</keyword>
<accession>A0A3B0Y1S2</accession>
<comment type="similarity">
    <text evidence="2">Belongs to the peptidase M18 family.</text>
</comment>
<dbReference type="Gene3D" id="2.30.250.10">
    <property type="entry name" value="Aminopeptidase i, Domain 2"/>
    <property type="match status" value="1"/>
</dbReference>
<dbReference type="GO" id="GO:0008270">
    <property type="term" value="F:zinc ion binding"/>
    <property type="evidence" value="ECO:0007669"/>
    <property type="project" value="InterPro"/>
</dbReference>
<evidence type="ECO:0000256" key="8">
    <source>
        <dbReference type="ARBA" id="ARBA00022833"/>
    </source>
</evidence>
<dbReference type="GO" id="GO:0008237">
    <property type="term" value="F:metallopeptidase activity"/>
    <property type="evidence" value="ECO:0007669"/>
    <property type="project" value="UniProtKB-KW"/>
</dbReference>
<evidence type="ECO:0000256" key="2">
    <source>
        <dbReference type="ARBA" id="ARBA00008290"/>
    </source>
</evidence>
<dbReference type="CDD" id="cd05658">
    <property type="entry name" value="M18_DAP"/>
    <property type="match status" value="1"/>
</dbReference>
<keyword evidence="7 10" id="KW-0378">Hydrolase</keyword>
<dbReference type="SUPFAM" id="SSF101821">
    <property type="entry name" value="Aminopeptidase/glucanase lid domain"/>
    <property type="match status" value="1"/>
</dbReference>
<evidence type="ECO:0000256" key="6">
    <source>
        <dbReference type="ARBA" id="ARBA00022723"/>
    </source>
</evidence>
<keyword evidence="9" id="KW-0482">Metalloprotease</keyword>
<evidence type="ECO:0000256" key="7">
    <source>
        <dbReference type="ARBA" id="ARBA00022801"/>
    </source>
</evidence>
<dbReference type="FunFam" id="2.30.250.10:FF:000003">
    <property type="entry name" value="Probable M18 family aminopeptidase 2"/>
    <property type="match status" value="1"/>
</dbReference>
<protein>
    <recommendedName>
        <fullName evidence="3">Probable M18 family aminopeptidase 2</fullName>
    </recommendedName>
</protein>
<gene>
    <name evidence="10" type="ORF">MNBD_GAMMA09-2509</name>
</gene>
<sequence length="426" mass="47425">MNDEKFNYDLMDFIAMSPTPFHAVEQMVYKLECAGYQRLYEADSWQLENKQGYYICRNDSSIIAFKLGDDFIANGINMVGAHTDSPCLKVKPEPDVLKKGYYQLGVEVYGGALLNPWFDRDLSIAGRVNYLDEDDELCSTLVNFEDPVAVIPSLAIHLDREANKNRSINAQTDIPPILLKLPASESKKKPSFKDILLQKIKDETGAIEVLDYELSFYDVQKPAYIGLHQDFIASARLDNLLSCYTALIAMTETAHPGSKLLVCTDHEEVGSASACGAHGPFLNSVLERIAGSHENTVRMVDKSMMISTDNAHAVHPNFADKHDQNHGPEINQGPVIKTNANQRYATNGDTSAIFKQLCKKADVPVQSFVVRADMACGSTIGPITASEIGVKTLDVGVPTFAMHSIRELAGRWDAWYLFRVLKEFYR</sequence>
<reference evidence="10" key="1">
    <citation type="submission" date="2018-06" db="EMBL/GenBank/DDBJ databases">
        <authorList>
            <person name="Zhirakovskaya E."/>
        </authorList>
    </citation>
    <scope>NUCLEOTIDE SEQUENCE</scope>
</reference>
<dbReference type="NCBIfam" id="NF002759">
    <property type="entry name" value="PRK02813.1"/>
    <property type="match status" value="1"/>
</dbReference>
<dbReference type="AlphaFoldDB" id="A0A3B0Y1S2"/>
<proteinExistence type="inferred from homology"/>
<dbReference type="Gene3D" id="3.40.630.10">
    <property type="entry name" value="Zn peptidases"/>
    <property type="match status" value="1"/>
</dbReference>
<organism evidence="10">
    <name type="scientific">hydrothermal vent metagenome</name>
    <dbReference type="NCBI Taxonomy" id="652676"/>
    <lineage>
        <taxon>unclassified sequences</taxon>
        <taxon>metagenomes</taxon>
        <taxon>ecological metagenomes</taxon>
    </lineage>
</organism>
<keyword evidence="4 10" id="KW-0031">Aminopeptidase</keyword>
<dbReference type="GO" id="GO:0004177">
    <property type="term" value="F:aminopeptidase activity"/>
    <property type="evidence" value="ECO:0007669"/>
    <property type="project" value="UniProtKB-KW"/>
</dbReference>
<name>A0A3B0Y1S2_9ZZZZ</name>
<dbReference type="PRINTS" id="PR00932">
    <property type="entry name" value="AMINO1PTASE"/>
</dbReference>
<evidence type="ECO:0000256" key="3">
    <source>
        <dbReference type="ARBA" id="ARBA00014897"/>
    </source>
</evidence>
<evidence type="ECO:0000256" key="4">
    <source>
        <dbReference type="ARBA" id="ARBA00022438"/>
    </source>
</evidence>
<keyword evidence="6" id="KW-0479">Metal-binding</keyword>
<keyword evidence="8" id="KW-0862">Zinc</keyword>
<dbReference type="PANTHER" id="PTHR28570">
    <property type="entry name" value="ASPARTYL AMINOPEPTIDASE"/>
    <property type="match status" value="1"/>
</dbReference>
<evidence type="ECO:0000256" key="1">
    <source>
        <dbReference type="ARBA" id="ARBA00001947"/>
    </source>
</evidence>
<dbReference type="PANTHER" id="PTHR28570:SF3">
    <property type="entry name" value="ASPARTYL AMINOPEPTIDASE"/>
    <property type="match status" value="1"/>
</dbReference>
<comment type="cofactor">
    <cofactor evidence="1">
        <name>Zn(2+)</name>
        <dbReference type="ChEBI" id="CHEBI:29105"/>
    </cofactor>
</comment>
<dbReference type="Pfam" id="PF02127">
    <property type="entry name" value="Peptidase_M18"/>
    <property type="match status" value="1"/>
</dbReference>
<evidence type="ECO:0000313" key="10">
    <source>
        <dbReference type="EMBL" id="VAW69547.1"/>
    </source>
</evidence>
<dbReference type="InterPro" id="IPR001948">
    <property type="entry name" value="Peptidase_M18"/>
</dbReference>
<evidence type="ECO:0000256" key="9">
    <source>
        <dbReference type="ARBA" id="ARBA00023049"/>
    </source>
</evidence>